<dbReference type="Proteomes" id="UP000191124">
    <property type="component" value="Unassembled WGS sequence"/>
</dbReference>
<evidence type="ECO:0000313" key="1">
    <source>
        <dbReference type="EMBL" id="OOR21857.1"/>
    </source>
</evidence>
<protein>
    <submittedName>
        <fullName evidence="1">Uncharacterized protein</fullName>
    </submittedName>
</protein>
<proteinExistence type="predicted"/>
<evidence type="ECO:0000313" key="2">
    <source>
        <dbReference type="Proteomes" id="UP000191124"/>
    </source>
</evidence>
<accession>A0A1S9UHY2</accession>
<name>A0A1S9UHY2_BACCE</name>
<sequence length="79" mass="9754">MYVTYSMRKVEENRKYYEMMYGTIYAHNKMWELIYMKIISHTRFSKQKKVLMITEKTIVNIPFKYDIITSIKLNISEKR</sequence>
<comment type="caution">
    <text evidence="1">The sequence shown here is derived from an EMBL/GenBank/DDBJ whole genome shotgun (WGS) entry which is preliminary data.</text>
</comment>
<dbReference type="AlphaFoldDB" id="A0A1S9UHY2"/>
<reference evidence="1 2" key="1">
    <citation type="submission" date="2017-01" db="EMBL/GenBank/DDBJ databases">
        <title>Bacillus cereus isolates.</title>
        <authorList>
            <person name="Beno S.M."/>
        </authorList>
    </citation>
    <scope>NUCLEOTIDE SEQUENCE [LARGE SCALE GENOMIC DNA]</scope>
    <source>
        <strain evidence="1 2">FSL M7-1219</strain>
    </source>
</reference>
<organism evidence="1 2">
    <name type="scientific">Bacillus cereus</name>
    <dbReference type="NCBI Taxonomy" id="1396"/>
    <lineage>
        <taxon>Bacteria</taxon>
        <taxon>Bacillati</taxon>
        <taxon>Bacillota</taxon>
        <taxon>Bacilli</taxon>
        <taxon>Bacillales</taxon>
        <taxon>Bacillaceae</taxon>
        <taxon>Bacillus</taxon>
        <taxon>Bacillus cereus group</taxon>
    </lineage>
</organism>
<gene>
    <name evidence="1" type="ORF">BW892_21660</name>
</gene>
<dbReference type="EMBL" id="MUAL01000059">
    <property type="protein sequence ID" value="OOR21857.1"/>
    <property type="molecule type" value="Genomic_DNA"/>
</dbReference>